<feature type="signal peptide" evidence="1">
    <location>
        <begin position="1"/>
        <end position="17"/>
    </location>
</feature>
<proteinExistence type="predicted"/>
<keyword evidence="1" id="KW-0732">Signal</keyword>
<organism evidence="2 3">
    <name type="scientific">Trichinella pseudospiralis</name>
    <name type="common">Parasitic roundworm</name>
    <dbReference type="NCBI Taxonomy" id="6337"/>
    <lineage>
        <taxon>Eukaryota</taxon>
        <taxon>Metazoa</taxon>
        <taxon>Ecdysozoa</taxon>
        <taxon>Nematoda</taxon>
        <taxon>Enoplea</taxon>
        <taxon>Dorylaimia</taxon>
        <taxon>Trichinellida</taxon>
        <taxon>Trichinellidae</taxon>
        <taxon>Trichinella</taxon>
    </lineage>
</organism>
<comment type="caution">
    <text evidence="2">The sequence shown here is derived from an EMBL/GenBank/DDBJ whole genome shotgun (WGS) entry which is preliminary data.</text>
</comment>
<evidence type="ECO:0000313" key="2">
    <source>
        <dbReference type="EMBL" id="KRY84242.1"/>
    </source>
</evidence>
<dbReference type="AlphaFoldDB" id="A0A0V1FE78"/>
<dbReference type="OrthoDB" id="5920448at2759"/>
<protein>
    <submittedName>
        <fullName evidence="2">Uncharacterized protein</fullName>
    </submittedName>
</protein>
<keyword evidence="3" id="KW-1185">Reference proteome</keyword>
<name>A0A0V1FE78_TRIPS</name>
<evidence type="ECO:0000256" key="1">
    <source>
        <dbReference type="SAM" id="SignalP"/>
    </source>
</evidence>
<reference evidence="2 3" key="1">
    <citation type="submission" date="2015-01" db="EMBL/GenBank/DDBJ databases">
        <title>Evolution of Trichinella species and genotypes.</title>
        <authorList>
            <person name="Korhonen P.K."/>
            <person name="Edoardo P."/>
            <person name="Giuseppe L.R."/>
            <person name="Gasser R.B."/>
        </authorList>
    </citation>
    <scope>NUCLEOTIDE SEQUENCE [LARGE SCALE GENOMIC DNA]</scope>
    <source>
        <strain evidence="2">ISS470</strain>
    </source>
</reference>
<dbReference type="Proteomes" id="UP000054995">
    <property type="component" value="Unassembled WGS sequence"/>
</dbReference>
<sequence length="96" mass="10976">MFLELFHTFCQLFTITANVFDVLCILSHNESLSNDDLKQLAELCIDNKITAVDLEEDIPFRTLTAEFLKSSFTNITQIMDQFIGQNPVDEQSSKAR</sequence>
<dbReference type="EMBL" id="JYDT01000119">
    <property type="protein sequence ID" value="KRY84242.1"/>
    <property type="molecule type" value="Genomic_DNA"/>
</dbReference>
<gene>
    <name evidence="2" type="ORF">T4D_6809</name>
</gene>
<feature type="chain" id="PRO_5006877922" evidence="1">
    <location>
        <begin position="18"/>
        <end position="96"/>
    </location>
</feature>
<evidence type="ECO:0000313" key="3">
    <source>
        <dbReference type="Proteomes" id="UP000054995"/>
    </source>
</evidence>
<accession>A0A0V1FE78</accession>